<comment type="caution">
    <text evidence="8">The sequence shown here is derived from an EMBL/GenBank/DDBJ whole genome shotgun (WGS) entry which is preliminary data.</text>
</comment>
<dbReference type="GO" id="GO:0003729">
    <property type="term" value="F:mRNA binding"/>
    <property type="evidence" value="ECO:0007669"/>
    <property type="project" value="TreeGrafter"/>
</dbReference>
<dbReference type="Pfam" id="PF16320">
    <property type="entry name" value="Ribosomal_L12_N"/>
    <property type="match status" value="1"/>
</dbReference>
<dbReference type="InterPro" id="IPR036235">
    <property type="entry name" value="Ribosomal_bL12_oligo_N_sf"/>
</dbReference>
<feature type="region of interest" description="Disordered" evidence="5">
    <location>
        <begin position="97"/>
        <end position="118"/>
    </location>
</feature>
<evidence type="ECO:0000256" key="1">
    <source>
        <dbReference type="ARBA" id="ARBA00007197"/>
    </source>
</evidence>
<dbReference type="PANTHER" id="PTHR45987:SF4">
    <property type="entry name" value="LARGE RIBOSOMAL SUBUNIT PROTEIN BL12M"/>
    <property type="match status" value="1"/>
</dbReference>
<dbReference type="GO" id="GO:0006412">
    <property type="term" value="P:translation"/>
    <property type="evidence" value="ECO:0007669"/>
    <property type="project" value="UniProtKB-UniRule"/>
</dbReference>
<evidence type="ECO:0000259" key="6">
    <source>
        <dbReference type="Pfam" id="PF00542"/>
    </source>
</evidence>
<evidence type="ECO:0000313" key="9">
    <source>
        <dbReference type="Proteomes" id="UP000003781"/>
    </source>
</evidence>
<dbReference type="NCBIfam" id="TIGR00855">
    <property type="entry name" value="L12"/>
    <property type="match status" value="1"/>
</dbReference>
<dbReference type="EMBL" id="AAXW01000042">
    <property type="protein sequence ID" value="EAZ89517.1"/>
    <property type="molecule type" value="Genomic_DNA"/>
</dbReference>
<keyword evidence="2 4" id="KW-0689">Ribosomal protein</keyword>
<keyword evidence="3 4" id="KW-0687">Ribonucleoprotein</keyword>
<keyword evidence="9" id="KW-1185">Reference proteome</keyword>
<dbReference type="AlphaFoldDB" id="A3IVE5"/>
<proteinExistence type="inferred from homology"/>
<comment type="subunit">
    <text evidence="4">Homodimer. Part of the ribosomal stalk of the 50S ribosomal subunit. Forms a multimeric L10(L12)X complex, where L10 forms an elongated spine to which 2 to 4 L12 dimers bind in a sequential fashion. Binds GTP-bound translation factors.</text>
</comment>
<evidence type="ECO:0000259" key="7">
    <source>
        <dbReference type="Pfam" id="PF16320"/>
    </source>
</evidence>
<dbReference type="RefSeq" id="WP_008277355.1">
    <property type="nucleotide sequence ID" value="NZ_AAXW01000042.1"/>
</dbReference>
<dbReference type="FunFam" id="3.30.1390.10:FF:000001">
    <property type="entry name" value="50S ribosomal protein L7/L12"/>
    <property type="match status" value="1"/>
</dbReference>
<dbReference type="CDD" id="cd00387">
    <property type="entry name" value="Ribosomal_L7_L12"/>
    <property type="match status" value="1"/>
</dbReference>
<reference evidence="8 9" key="1">
    <citation type="submission" date="2007-03" db="EMBL/GenBank/DDBJ databases">
        <authorList>
            <person name="Stal L."/>
            <person name="Ferriera S."/>
            <person name="Johnson J."/>
            <person name="Kravitz S."/>
            <person name="Beeson K."/>
            <person name="Sutton G."/>
            <person name="Rogers Y.-H."/>
            <person name="Friedman R."/>
            <person name="Frazier M."/>
            <person name="Venter J.C."/>
        </authorList>
    </citation>
    <scope>NUCLEOTIDE SEQUENCE [LARGE SCALE GENOMIC DNA]</scope>
    <source>
        <strain evidence="8 9">CCY0110</strain>
    </source>
</reference>
<dbReference type="InterPro" id="IPR014719">
    <property type="entry name" value="Ribosomal_bL12_C/ClpS-like"/>
</dbReference>
<dbReference type="HAMAP" id="MF_00368">
    <property type="entry name" value="Ribosomal_bL12"/>
    <property type="match status" value="1"/>
</dbReference>
<dbReference type="Gene3D" id="1.20.5.710">
    <property type="entry name" value="Single helix bin"/>
    <property type="match status" value="1"/>
</dbReference>
<dbReference type="InterPro" id="IPR008932">
    <property type="entry name" value="Ribosomal_bL12_oligo"/>
</dbReference>
<feature type="domain" description="Large ribosomal subunit protein bL12 C-terminal" evidence="6">
    <location>
        <begin position="66"/>
        <end position="133"/>
    </location>
</feature>
<dbReference type="InterPro" id="IPR013823">
    <property type="entry name" value="Ribosomal_bL12_C"/>
</dbReference>
<dbReference type="SUPFAM" id="SSF48300">
    <property type="entry name" value="Ribosomal protein L7/12, oligomerisation (N-terminal) domain"/>
    <property type="match status" value="1"/>
</dbReference>
<protein>
    <recommendedName>
        <fullName evidence="4">Large ribosomal subunit protein bL12</fullName>
    </recommendedName>
</protein>
<dbReference type="PANTHER" id="PTHR45987">
    <property type="entry name" value="39S RIBOSOMAL PROTEIN L12"/>
    <property type="match status" value="1"/>
</dbReference>
<dbReference type="GO" id="GO:0003735">
    <property type="term" value="F:structural constituent of ribosome"/>
    <property type="evidence" value="ECO:0007669"/>
    <property type="project" value="InterPro"/>
</dbReference>
<evidence type="ECO:0000256" key="4">
    <source>
        <dbReference type="HAMAP-Rule" id="MF_00368"/>
    </source>
</evidence>
<accession>A3IVE5</accession>
<dbReference type="OrthoDB" id="9811748at2"/>
<dbReference type="Pfam" id="PF00542">
    <property type="entry name" value="Ribosomal_L12"/>
    <property type="match status" value="1"/>
</dbReference>
<sequence>MSAATDEILEKLKSLTLLEASELVTQIEEAFGVSASAPSGGMMMMAPGAGAPGAAAAEPEEEKTEFDVILEDVPGDKKIAILKVVRGITGLGLKEAKDMVESTPKPIKEGTGKEDAEDIKKKLEEAGAKVTVK</sequence>
<dbReference type="InterPro" id="IPR000206">
    <property type="entry name" value="Ribosomal_bL12"/>
</dbReference>
<evidence type="ECO:0000256" key="2">
    <source>
        <dbReference type="ARBA" id="ARBA00022980"/>
    </source>
</evidence>
<dbReference type="Gene3D" id="3.30.1390.10">
    <property type="match status" value="1"/>
</dbReference>
<dbReference type="eggNOG" id="COG0222">
    <property type="taxonomic scope" value="Bacteria"/>
</dbReference>
<organism evidence="8 9">
    <name type="scientific">Crocosphaera chwakensis CCY0110</name>
    <dbReference type="NCBI Taxonomy" id="391612"/>
    <lineage>
        <taxon>Bacteria</taxon>
        <taxon>Bacillati</taxon>
        <taxon>Cyanobacteriota</taxon>
        <taxon>Cyanophyceae</taxon>
        <taxon>Oscillatoriophycideae</taxon>
        <taxon>Chroococcales</taxon>
        <taxon>Aphanothecaceae</taxon>
        <taxon>Crocosphaera</taxon>
        <taxon>Crocosphaera chwakensis</taxon>
    </lineage>
</organism>
<comment type="similarity">
    <text evidence="1 4">Belongs to the bacterial ribosomal protein bL12 family.</text>
</comment>
<dbReference type="GO" id="GO:0022625">
    <property type="term" value="C:cytosolic large ribosomal subunit"/>
    <property type="evidence" value="ECO:0007669"/>
    <property type="project" value="TreeGrafter"/>
</dbReference>
<dbReference type="Proteomes" id="UP000003781">
    <property type="component" value="Unassembled WGS sequence"/>
</dbReference>
<name>A3IVE5_9CHRO</name>
<comment type="function">
    <text evidence="4">Forms part of the ribosomal stalk which helps the ribosome interact with GTP-bound translation factors. Is thus essential for accurate translation.</text>
</comment>
<evidence type="ECO:0000313" key="8">
    <source>
        <dbReference type="EMBL" id="EAZ89517.1"/>
    </source>
</evidence>
<dbReference type="SUPFAM" id="SSF54736">
    <property type="entry name" value="ClpS-like"/>
    <property type="match status" value="1"/>
</dbReference>
<gene>
    <name evidence="4 8" type="primary">rplL</name>
    <name evidence="4" type="synonym">rpl12</name>
    <name evidence="8" type="ORF">CY0110_09111</name>
</gene>
<feature type="domain" description="Large ribosomal subunit protein bL12 oligomerization" evidence="7">
    <location>
        <begin position="5"/>
        <end position="52"/>
    </location>
</feature>
<evidence type="ECO:0000256" key="3">
    <source>
        <dbReference type="ARBA" id="ARBA00023274"/>
    </source>
</evidence>
<evidence type="ECO:0000256" key="5">
    <source>
        <dbReference type="SAM" id="MobiDB-lite"/>
    </source>
</evidence>